<dbReference type="PANTHER" id="PTHR36849:SF1">
    <property type="entry name" value="CYTOPLASMIC PROTEIN"/>
    <property type="match status" value="1"/>
</dbReference>
<dbReference type="InterPro" id="IPR052552">
    <property type="entry name" value="YeaO-like"/>
</dbReference>
<comment type="caution">
    <text evidence="1">The sequence shown here is derived from an EMBL/GenBank/DDBJ whole genome shotgun (WGS) entry which is preliminary data.</text>
</comment>
<gene>
    <name evidence="1" type="ORF">ANI01nite_27360</name>
</gene>
<keyword evidence="2" id="KW-1185">Reference proteome</keyword>
<proteinExistence type="predicted"/>
<evidence type="ECO:0000313" key="2">
    <source>
        <dbReference type="Proteomes" id="UP000316242"/>
    </source>
</evidence>
<reference evidence="1 2" key="1">
    <citation type="submission" date="2019-06" db="EMBL/GenBank/DDBJ databases">
        <title>Whole genome shotgun sequence of Glutamicibacter nicotianae NBRC 14234.</title>
        <authorList>
            <person name="Hosoyama A."/>
            <person name="Uohara A."/>
            <person name="Ohji S."/>
            <person name="Ichikawa N."/>
        </authorList>
    </citation>
    <scope>NUCLEOTIDE SEQUENCE [LARGE SCALE GENOMIC DNA]</scope>
    <source>
        <strain evidence="1 2">NBRC 14234</strain>
    </source>
</reference>
<dbReference type="EMBL" id="BJNE01000014">
    <property type="protein sequence ID" value="GEC13533.1"/>
    <property type="molecule type" value="Genomic_DNA"/>
</dbReference>
<evidence type="ECO:0000313" key="1">
    <source>
        <dbReference type="EMBL" id="GEC13533.1"/>
    </source>
</evidence>
<dbReference type="Pfam" id="PF22752">
    <property type="entry name" value="DUF488-N3i"/>
    <property type="match status" value="1"/>
</dbReference>
<sequence length="120" mass="13757">MTKILLKRAYATPSAEDGYRILVDRLWPRGQSKAVLQLDHWAKGIAPSTELRKGWDHDPARFDEFAQHYRTELNQNPAVDDFLELLSQHPVVTFVYGAKDEQANHAVVLRDYLLDQLSAP</sequence>
<accession>A0ABQ0RP09</accession>
<evidence type="ECO:0008006" key="3">
    <source>
        <dbReference type="Google" id="ProtNLM"/>
    </source>
</evidence>
<dbReference type="Proteomes" id="UP000316242">
    <property type="component" value="Unassembled WGS sequence"/>
</dbReference>
<dbReference type="RefSeq" id="WP_073707675.1">
    <property type="nucleotide sequence ID" value="NZ_BAAAWM010000001.1"/>
</dbReference>
<name>A0ABQ0RP09_GLUNI</name>
<dbReference type="PANTHER" id="PTHR36849">
    <property type="entry name" value="CYTOPLASMIC PROTEIN-RELATED"/>
    <property type="match status" value="1"/>
</dbReference>
<protein>
    <recommendedName>
        <fullName evidence="3">MarR family transcriptional regulator</fullName>
    </recommendedName>
</protein>
<organism evidence="1 2">
    <name type="scientific">Glutamicibacter nicotianae</name>
    <name type="common">Arthrobacter nicotianae</name>
    <dbReference type="NCBI Taxonomy" id="37929"/>
    <lineage>
        <taxon>Bacteria</taxon>
        <taxon>Bacillati</taxon>
        <taxon>Actinomycetota</taxon>
        <taxon>Actinomycetes</taxon>
        <taxon>Micrococcales</taxon>
        <taxon>Micrococcaceae</taxon>
        <taxon>Glutamicibacter</taxon>
    </lineage>
</organism>